<name>A0ABR1ATW8_POLSC</name>
<evidence type="ECO:0000313" key="6">
    <source>
        <dbReference type="Proteomes" id="UP001359485"/>
    </source>
</evidence>
<evidence type="ECO:0000259" key="3">
    <source>
        <dbReference type="Pfam" id="PF00501"/>
    </source>
</evidence>
<feature type="domain" description="AMP-binding enzyme C-terminal" evidence="4">
    <location>
        <begin position="446"/>
        <end position="521"/>
    </location>
</feature>
<dbReference type="SUPFAM" id="SSF56801">
    <property type="entry name" value="Acetyl-CoA synthetase-like"/>
    <property type="match status" value="1"/>
</dbReference>
<evidence type="ECO:0000313" key="5">
    <source>
        <dbReference type="EMBL" id="KAK6627388.1"/>
    </source>
</evidence>
<dbReference type="Gene3D" id="3.40.50.12780">
    <property type="entry name" value="N-terminal domain of ligase-like"/>
    <property type="match status" value="1"/>
</dbReference>
<dbReference type="EMBL" id="JAWJWF010000045">
    <property type="protein sequence ID" value="KAK6627388.1"/>
    <property type="molecule type" value="Genomic_DNA"/>
</dbReference>
<keyword evidence="6" id="KW-1185">Reference proteome</keyword>
<protein>
    <submittedName>
        <fullName evidence="5">Uncharacterized protein</fullName>
    </submittedName>
</protein>
<comment type="subcellular location">
    <subcellularLocation>
        <location evidence="1">Peroxisome</location>
    </subcellularLocation>
</comment>
<dbReference type="PROSITE" id="PS00455">
    <property type="entry name" value="AMP_BINDING"/>
    <property type="match status" value="1"/>
</dbReference>
<evidence type="ECO:0000256" key="1">
    <source>
        <dbReference type="ARBA" id="ARBA00004275"/>
    </source>
</evidence>
<dbReference type="InterPro" id="IPR045851">
    <property type="entry name" value="AMP-bd_C_sf"/>
</dbReference>
<evidence type="ECO:0000259" key="4">
    <source>
        <dbReference type="Pfam" id="PF13193"/>
    </source>
</evidence>
<dbReference type="InterPro" id="IPR025110">
    <property type="entry name" value="AMP-bd_C"/>
</dbReference>
<accession>A0ABR1ATW8</accession>
<sequence length="534" mass="58756">MDKTRKEEFVLCGPHLNTSVGNESIAEYLIPLMKKQPADFVAQIDAISGESIKGLDFLKMSLRVAEGLLKFGVDAGDVVMMACPNGIRCQATAMGIIFSGAVLAAIDQNLKPLEIQHLMREFQPKYIICESVKANEMRSNVQGLKLNAKIIRLDSSESTPNFFAWPDITTDVDVDNYEPRKVKDSRRDLAVICCSSGSTGLPKGVPLSHYSVLYNNIIFNNLDTLSLGTSMLFTSPLFWISGLILLILSCTFKQTRIVPKSSSPEDLLDAIKKYKPHFTLVSPSGILFLVESPKFNLADVSSFNCIFTGGSILGPSTVEKVKAVWPGINLIQGYGMTELCGPITSTTPGDDLKSVGKIVASTELKIVDPSTGETLGPNQTGECRVRAERMMRGYYNNPEATKNAFDEEGWFKTGDLACYDESGNIYITGRLKEAIKYRNYHICPTEIESFLVGLPGIVDAAIVPIQKGSDYHLKAVVVKKPECLLTAEDIIEKVKVSFSDYKQLREGVAFVDALPRTDVGKLRRWVLQNTYGAN</sequence>
<dbReference type="InterPro" id="IPR020845">
    <property type="entry name" value="AMP-binding_CS"/>
</dbReference>
<dbReference type="InterPro" id="IPR042099">
    <property type="entry name" value="ANL_N_sf"/>
</dbReference>
<dbReference type="InterPro" id="IPR000873">
    <property type="entry name" value="AMP-dep_synth/lig_dom"/>
</dbReference>
<keyword evidence="2" id="KW-0576">Peroxisome</keyword>
<comment type="caution">
    <text evidence="5">The sequence shown here is derived from an EMBL/GenBank/DDBJ whole genome shotgun (WGS) entry which is preliminary data.</text>
</comment>
<dbReference type="Pfam" id="PF00501">
    <property type="entry name" value="AMP-binding"/>
    <property type="match status" value="1"/>
</dbReference>
<reference evidence="5 6" key="1">
    <citation type="submission" date="2023-09" db="EMBL/GenBank/DDBJ databases">
        <title>Genomes of two closely related lineages of the louse Polyplax serrata with different host specificities.</title>
        <authorList>
            <person name="Martinu J."/>
            <person name="Tarabai H."/>
            <person name="Stefka J."/>
            <person name="Hypsa V."/>
        </authorList>
    </citation>
    <scope>NUCLEOTIDE SEQUENCE [LARGE SCALE GENOMIC DNA]</scope>
    <source>
        <strain evidence="5">98ZLc_SE</strain>
    </source>
</reference>
<proteinExistence type="predicted"/>
<dbReference type="Gene3D" id="3.30.300.30">
    <property type="match status" value="1"/>
</dbReference>
<dbReference type="Pfam" id="PF13193">
    <property type="entry name" value="AMP-binding_C"/>
    <property type="match status" value="1"/>
</dbReference>
<feature type="domain" description="AMP-dependent synthetase/ligase" evidence="3">
    <location>
        <begin position="36"/>
        <end position="395"/>
    </location>
</feature>
<dbReference type="PANTHER" id="PTHR24096:SF353">
    <property type="entry name" value="GH16244P-RELATED"/>
    <property type="match status" value="1"/>
</dbReference>
<organism evidence="5 6">
    <name type="scientific">Polyplax serrata</name>
    <name type="common">Common mouse louse</name>
    <dbReference type="NCBI Taxonomy" id="468196"/>
    <lineage>
        <taxon>Eukaryota</taxon>
        <taxon>Metazoa</taxon>
        <taxon>Ecdysozoa</taxon>
        <taxon>Arthropoda</taxon>
        <taxon>Hexapoda</taxon>
        <taxon>Insecta</taxon>
        <taxon>Pterygota</taxon>
        <taxon>Neoptera</taxon>
        <taxon>Paraneoptera</taxon>
        <taxon>Psocodea</taxon>
        <taxon>Troctomorpha</taxon>
        <taxon>Phthiraptera</taxon>
        <taxon>Anoplura</taxon>
        <taxon>Polyplacidae</taxon>
        <taxon>Polyplax</taxon>
    </lineage>
</organism>
<dbReference type="Proteomes" id="UP001359485">
    <property type="component" value="Unassembled WGS sequence"/>
</dbReference>
<dbReference type="PANTHER" id="PTHR24096">
    <property type="entry name" value="LONG-CHAIN-FATTY-ACID--COA LIGASE"/>
    <property type="match status" value="1"/>
</dbReference>
<evidence type="ECO:0000256" key="2">
    <source>
        <dbReference type="ARBA" id="ARBA00023140"/>
    </source>
</evidence>
<gene>
    <name evidence="5" type="ORF">RUM44_009865</name>
</gene>